<sequence length="128" mass="14030">MLLCLGGTKAILTDDVAALVRRPLPGRLMDFLPRPVRLMGMVMVMTITTTVDSSKPPSRSHGDATEQLLDKSNQSLPPVVGRERGCLAFVMEKIQGQNKLCLSSFPLGFCKSKMLTCITPFQNESTMD</sequence>
<comment type="caution">
    <text evidence="2">The sequence shown here is derived from an EMBL/GenBank/DDBJ whole genome shotgun (WGS) entry which is preliminary data.</text>
</comment>
<proteinExistence type="predicted"/>
<accession>A0ABQ8D6R0</accession>
<keyword evidence="3" id="KW-1185">Reference proteome</keyword>
<evidence type="ECO:0000313" key="2">
    <source>
        <dbReference type="EMBL" id="KAH0925055.1"/>
    </source>
</evidence>
<reference evidence="2 3" key="1">
    <citation type="submission" date="2021-05" db="EMBL/GenBank/DDBJ databases">
        <title>Genome Assembly of Synthetic Allotetraploid Brassica napus Reveals Homoeologous Exchanges between Subgenomes.</title>
        <authorList>
            <person name="Davis J.T."/>
        </authorList>
    </citation>
    <scope>NUCLEOTIDE SEQUENCE [LARGE SCALE GENOMIC DNA]</scope>
    <source>
        <strain evidence="3">cv. Da-Ae</strain>
        <tissue evidence="2">Seedling</tissue>
    </source>
</reference>
<evidence type="ECO:0000313" key="3">
    <source>
        <dbReference type="Proteomes" id="UP000824890"/>
    </source>
</evidence>
<name>A0ABQ8D6R0_BRANA</name>
<dbReference type="Proteomes" id="UP000824890">
    <property type="component" value="Unassembled WGS sequence"/>
</dbReference>
<feature type="region of interest" description="Disordered" evidence="1">
    <location>
        <begin position="51"/>
        <end position="75"/>
    </location>
</feature>
<organism evidence="2 3">
    <name type="scientific">Brassica napus</name>
    <name type="common">Rape</name>
    <dbReference type="NCBI Taxonomy" id="3708"/>
    <lineage>
        <taxon>Eukaryota</taxon>
        <taxon>Viridiplantae</taxon>
        <taxon>Streptophyta</taxon>
        <taxon>Embryophyta</taxon>
        <taxon>Tracheophyta</taxon>
        <taxon>Spermatophyta</taxon>
        <taxon>Magnoliopsida</taxon>
        <taxon>eudicotyledons</taxon>
        <taxon>Gunneridae</taxon>
        <taxon>Pentapetalae</taxon>
        <taxon>rosids</taxon>
        <taxon>malvids</taxon>
        <taxon>Brassicales</taxon>
        <taxon>Brassicaceae</taxon>
        <taxon>Brassiceae</taxon>
        <taxon>Brassica</taxon>
    </lineage>
</organism>
<gene>
    <name evidence="2" type="ORF">HID58_017311</name>
</gene>
<dbReference type="EMBL" id="JAGKQM010000005">
    <property type="protein sequence ID" value="KAH0925055.1"/>
    <property type="molecule type" value="Genomic_DNA"/>
</dbReference>
<evidence type="ECO:0000256" key="1">
    <source>
        <dbReference type="SAM" id="MobiDB-lite"/>
    </source>
</evidence>
<protein>
    <submittedName>
        <fullName evidence="2">Uncharacterized protein</fullName>
    </submittedName>
</protein>